<dbReference type="CDD" id="cd08358">
    <property type="entry name" value="GLOD4_N"/>
    <property type="match status" value="1"/>
</dbReference>
<dbReference type="InterPro" id="IPR004360">
    <property type="entry name" value="Glyas_Fos-R_dOase_dom"/>
</dbReference>
<dbReference type="PANTHER" id="PTHR46466:SF1">
    <property type="entry name" value="GLYOXALASE DOMAIN-CONTAINING PROTEIN 4"/>
    <property type="match status" value="1"/>
</dbReference>
<dbReference type="InterPro" id="IPR029068">
    <property type="entry name" value="Glyas_Bleomycin-R_OHBP_Dase"/>
</dbReference>
<proteinExistence type="inferred from homology"/>
<evidence type="ECO:0000313" key="5">
    <source>
        <dbReference type="WBParaSite" id="SMRG1_46160.1"/>
    </source>
</evidence>
<dbReference type="WBParaSite" id="SMRG1_46160.1">
    <property type="protein sequence ID" value="SMRG1_46160.1"/>
    <property type="gene ID" value="SMRG1_46160"/>
</dbReference>
<evidence type="ECO:0000313" key="4">
    <source>
        <dbReference type="Proteomes" id="UP000050790"/>
    </source>
</evidence>
<sequence>MVCECNVKLSWILHSIHALWLKDRYLVYLIGSGSGFQFKELDILINFKLSPPMNHTRALHFVFKVANRNETIDFYKRILGMKVLRHEEFTEGCKASCNGPYDGKWSKTMIGYGPEDNHFVVELTYNYGIGAYQLGNDFQYIRIHNKDAYSRIIGGSWPILLKESNSVKVEAPGGYSFWVHNSDSNGDPVQMVALSTSNLKRSIDYWSHKLSMTLVSSSSDEAVFCYSPNQCSLKLISIQKPIDHASAFGRIAFACPTSQLPILQQTMDSQNETILTRLVSLDTPGKATVQVIILADPDGHEICFVGDEAFKQLSQVDSQADNLLQSAIASDKSDEWFNKHGGKITK</sequence>
<dbReference type="InterPro" id="IPR037523">
    <property type="entry name" value="VOC_core"/>
</dbReference>
<protein>
    <recommendedName>
        <fullName evidence="3">VOC domain-containing protein</fullName>
    </recommendedName>
</protein>
<name>A0AA84ZU06_9TREM</name>
<comment type="similarity">
    <text evidence="1">Belongs to the glyoxalase I family.</text>
</comment>
<keyword evidence="2" id="KW-0677">Repeat</keyword>
<reference evidence="5" key="1">
    <citation type="submission" date="2023-11" db="UniProtKB">
        <authorList>
            <consortium name="WormBaseParasite"/>
        </authorList>
    </citation>
    <scope>IDENTIFICATION</scope>
</reference>
<dbReference type="Gene3D" id="3.10.180.10">
    <property type="entry name" value="2,3-Dihydroxybiphenyl 1,2-Dioxygenase, domain 1"/>
    <property type="match status" value="2"/>
</dbReference>
<dbReference type="SUPFAM" id="SSF54593">
    <property type="entry name" value="Glyoxalase/Bleomycin resistance protein/Dihydroxybiphenyl dioxygenase"/>
    <property type="match status" value="2"/>
</dbReference>
<dbReference type="PANTHER" id="PTHR46466">
    <property type="entry name" value="GLYOXALASE DOMAIN-CONTAINING PROTEIN 4"/>
    <property type="match status" value="1"/>
</dbReference>
<dbReference type="AlphaFoldDB" id="A0AA84ZU06"/>
<accession>A0AA84ZU06</accession>
<dbReference type="InterPro" id="IPR043193">
    <property type="entry name" value="GLOD4"/>
</dbReference>
<feature type="domain" description="VOC" evidence="3">
    <location>
        <begin position="57"/>
        <end position="194"/>
    </location>
</feature>
<dbReference type="Pfam" id="PF00903">
    <property type="entry name" value="Glyoxalase"/>
    <property type="match status" value="1"/>
</dbReference>
<feature type="domain" description="VOC" evidence="3">
    <location>
        <begin position="188"/>
        <end position="307"/>
    </location>
</feature>
<dbReference type="Proteomes" id="UP000050790">
    <property type="component" value="Unassembled WGS sequence"/>
</dbReference>
<evidence type="ECO:0000259" key="3">
    <source>
        <dbReference type="PROSITE" id="PS51819"/>
    </source>
</evidence>
<dbReference type="CDD" id="cd16357">
    <property type="entry name" value="GLOD4_C"/>
    <property type="match status" value="1"/>
</dbReference>
<organism evidence="4 5">
    <name type="scientific">Schistosoma margrebowiei</name>
    <dbReference type="NCBI Taxonomy" id="48269"/>
    <lineage>
        <taxon>Eukaryota</taxon>
        <taxon>Metazoa</taxon>
        <taxon>Spiralia</taxon>
        <taxon>Lophotrochozoa</taxon>
        <taxon>Platyhelminthes</taxon>
        <taxon>Trematoda</taxon>
        <taxon>Digenea</taxon>
        <taxon>Strigeidida</taxon>
        <taxon>Schistosomatoidea</taxon>
        <taxon>Schistosomatidae</taxon>
        <taxon>Schistosoma</taxon>
    </lineage>
</organism>
<dbReference type="InterPro" id="IPR043194">
    <property type="entry name" value="GLOD4_C"/>
</dbReference>
<evidence type="ECO:0000256" key="2">
    <source>
        <dbReference type="ARBA" id="ARBA00022737"/>
    </source>
</evidence>
<dbReference type="PROSITE" id="PS51819">
    <property type="entry name" value="VOC"/>
    <property type="match status" value="2"/>
</dbReference>
<dbReference type="Pfam" id="PF21701">
    <property type="entry name" value="GLOD4_C"/>
    <property type="match status" value="1"/>
</dbReference>
<evidence type="ECO:0000256" key="1">
    <source>
        <dbReference type="ARBA" id="ARBA00010363"/>
    </source>
</evidence>